<evidence type="ECO:0000256" key="6">
    <source>
        <dbReference type="ARBA" id="ARBA00022777"/>
    </source>
</evidence>
<dbReference type="GO" id="GO:0016301">
    <property type="term" value="F:kinase activity"/>
    <property type="evidence" value="ECO:0007669"/>
    <property type="project" value="UniProtKB-KW"/>
</dbReference>
<evidence type="ECO:0000259" key="10">
    <source>
        <dbReference type="PROSITE" id="PS50109"/>
    </source>
</evidence>
<gene>
    <name evidence="11" type="ORF">QE417_003676</name>
</gene>
<dbReference type="InterPro" id="IPR011712">
    <property type="entry name" value="Sig_transdc_His_kin_sub3_dim/P"/>
</dbReference>
<dbReference type="InterPro" id="IPR036890">
    <property type="entry name" value="HATPase_C_sf"/>
</dbReference>
<dbReference type="SUPFAM" id="SSF55874">
    <property type="entry name" value="ATPase domain of HSP90 chaperone/DNA topoisomerase II/histidine kinase"/>
    <property type="match status" value="1"/>
</dbReference>
<keyword evidence="9" id="KW-0472">Membrane</keyword>
<dbReference type="CDD" id="cd16917">
    <property type="entry name" value="HATPase_UhpB-NarQ-NarX-like"/>
    <property type="match status" value="1"/>
</dbReference>
<name>A0ABU3GXX0_9SPHI</name>
<keyword evidence="6 11" id="KW-0418">Kinase</keyword>
<dbReference type="InterPro" id="IPR003594">
    <property type="entry name" value="HATPase_dom"/>
</dbReference>
<organism evidence="11 12">
    <name type="scientific">Mucilaginibacter terrae</name>
    <dbReference type="NCBI Taxonomy" id="1955052"/>
    <lineage>
        <taxon>Bacteria</taxon>
        <taxon>Pseudomonadati</taxon>
        <taxon>Bacteroidota</taxon>
        <taxon>Sphingobacteriia</taxon>
        <taxon>Sphingobacteriales</taxon>
        <taxon>Sphingobacteriaceae</taxon>
        <taxon>Mucilaginibacter</taxon>
    </lineage>
</organism>
<dbReference type="PANTHER" id="PTHR24421">
    <property type="entry name" value="NITRATE/NITRITE SENSOR PROTEIN NARX-RELATED"/>
    <property type="match status" value="1"/>
</dbReference>
<dbReference type="SMART" id="SM00387">
    <property type="entry name" value="HATPase_c"/>
    <property type="match status" value="1"/>
</dbReference>
<proteinExistence type="predicted"/>
<sequence>MNPIDDREIELLIVSALLFFCCLVAFIIYFIILYKDRQNKHKQEQEFLQSKFKQELLKAQLEIQEQTLTTISREIHDNIGQVLSFVKLNLGSGLTGGVEVMQQKMTESRELVAQAINDLRDLSKSLSFHHIMHLGLAKSIEIAAEQINKSGLLNINVNIDGEPYSLGEQSELVLFRIFQESLNNALKYAEASHFDIDLQFTTQIFKLTLIDDGRGFSVEERMLEGSGAGLKNIENRASLIGATASIQSAPGKGCTIIVLLDHTLQSHANGDHPNSIS</sequence>
<dbReference type="Proteomes" id="UP001258315">
    <property type="component" value="Unassembled WGS sequence"/>
</dbReference>
<evidence type="ECO:0000313" key="11">
    <source>
        <dbReference type="EMBL" id="MDT3404604.1"/>
    </source>
</evidence>
<evidence type="ECO:0000256" key="5">
    <source>
        <dbReference type="ARBA" id="ARBA00022741"/>
    </source>
</evidence>
<evidence type="ECO:0000256" key="7">
    <source>
        <dbReference type="ARBA" id="ARBA00022840"/>
    </source>
</evidence>
<dbReference type="PROSITE" id="PS50109">
    <property type="entry name" value="HIS_KIN"/>
    <property type="match status" value="1"/>
</dbReference>
<evidence type="ECO:0000256" key="2">
    <source>
        <dbReference type="ARBA" id="ARBA00012438"/>
    </source>
</evidence>
<dbReference type="Gene3D" id="3.30.565.10">
    <property type="entry name" value="Histidine kinase-like ATPase, C-terminal domain"/>
    <property type="match status" value="1"/>
</dbReference>
<dbReference type="InterPro" id="IPR050482">
    <property type="entry name" value="Sensor_HK_TwoCompSys"/>
</dbReference>
<dbReference type="Pfam" id="PF02518">
    <property type="entry name" value="HATPase_c"/>
    <property type="match status" value="1"/>
</dbReference>
<comment type="catalytic activity">
    <reaction evidence="1">
        <text>ATP + protein L-histidine = ADP + protein N-phospho-L-histidine.</text>
        <dbReference type="EC" id="2.7.13.3"/>
    </reaction>
</comment>
<evidence type="ECO:0000256" key="8">
    <source>
        <dbReference type="ARBA" id="ARBA00023012"/>
    </source>
</evidence>
<evidence type="ECO:0000256" key="1">
    <source>
        <dbReference type="ARBA" id="ARBA00000085"/>
    </source>
</evidence>
<keyword evidence="4" id="KW-0808">Transferase</keyword>
<keyword evidence="8" id="KW-0902">Two-component regulatory system</keyword>
<dbReference type="RefSeq" id="WP_311952064.1">
    <property type="nucleotide sequence ID" value="NZ_JAVLVU010000001.1"/>
</dbReference>
<evidence type="ECO:0000256" key="4">
    <source>
        <dbReference type="ARBA" id="ARBA00022679"/>
    </source>
</evidence>
<evidence type="ECO:0000256" key="3">
    <source>
        <dbReference type="ARBA" id="ARBA00022553"/>
    </source>
</evidence>
<dbReference type="EC" id="2.7.13.3" evidence="2"/>
<reference evidence="12" key="1">
    <citation type="submission" date="2023-07" db="EMBL/GenBank/DDBJ databases">
        <title>Functional and genomic diversity of the sorghum phyllosphere microbiome.</title>
        <authorList>
            <person name="Shade A."/>
        </authorList>
    </citation>
    <scope>NUCLEOTIDE SEQUENCE [LARGE SCALE GENOMIC DNA]</scope>
    <source>
        <strain evidence="12">SORGH_AS_0422</strain>
    </source>
</reference>
<feature type="domain" description="Histidine kinase" evidence="10">
    <location>
        <begin position="70"/>
        <end position="264"/>
    </location>
</feature>
<dbReference type="PANTHER" id="PTHR24421:SF10">
    <property type="entry name" value="NITRATE_NITRITE SENSOR PROTEIN NARQ"/>
    <property type="match status" value="1"/>
</dbReference>
<keyword evidence="5" id="KW-0547">Nucleotide-binding</keyword>
<dbReference type="InterPro" id="IPR005467">
    <property type="entry name" value="His_kinase_dom"/>
</dbReference>
<dbReference type="Gene3D" id="1.20.5.1930">
    <property type="match status" value="1"/>
</dbReference>
<feature type="transmembrane region" description="Helical" evidence="9">
    <location>
        <begin position="12"/>
        <end position="34"/>
    </location>
</feature>
<comment type="caution">
    <text evidence="11">The sequence shown here is derived from an EMBL/GenBank/DDBJ whole genome shotgun (WGS) entry which is preliminary data.</text>
</comment>
<keyword evidence="9" id="KW-0812">Transmembrane</keyword>
<keyword evidence="9" id="KW-1133">Transmembrane helix</keyword>
<keyword evidence="7" id="KW-0067">ATP-binding</keyword>
<keyword evidence="3" id="KW-0597">Phosphoprotein</keyword>
<evidence type="ECO:0000313" key="12">
    <source>
        <dbReference type="Proteomes" id="UP001258315"/>
    </source>
</evidence>
<keyword evidence="12" id="KW-1185">Reference proteome</keyword>
<protein>
    <recommendedName>
        <fullName evidence="2">histidine kinase</fullName>
        <ecNumber evidence="2">2.7.13.3</ecNumber>
    </recommendedName>
</protein>
<accession>A0ABU3GXX0</accession>
<dbReference type="Pfam" id="PF07730">
    <property type="entry name" value="HisKA_3"/>
    <property type="match status" value="1"/>
</dbReference>
<dbReference type="EMBL" id="JAVLVU010000001">
    <property type="protein sequence ID" value="MDT3404604.1"/>
    <property type="molecule type" value="Genomic_DNA"/>
</dbReference>
<evidence type="ECO:0000256" key="9">
    <source>
        <dbReference type="SAM" id="Phobius"/>
    </source>
</evidence>